<evidence type="ECO:0000313" key="4">
    <source>
        <dbReference type="Proteomes" id="UP000033393"/>
    </source>
</evidence>
<gene>
    <name evidence="3" type="ORF">UK23_47225</name>
</gene>
<comment type="caution">
    <text evidence="3">The sequence shown here is derived from an EMBL/GenBank/DDBJ whole genome shotgun (WGS) entry which is preliminary data.</text>
</comment>
<dbReference type="PANTHER" id="PTHR43180:SF33">
    <property type="entry name" value="15-HYDROXYPROSTAGLANDIN DEHYDROGENASE [NAD(+)]-LIKE"/>
    <property type="match status" value="1"/>
</dbReference>
<dbReference type="PANTHER" id="PTHR43180">
    <property type="entry name" value="3-OXOACYL-(ACYL-CARRIER-PROTEIN) REDUCTASE (AFU_ORTHOLOGUE AFUA_6G11210)"/>
    <property type="match status" value="1"/>
</dbReference>
<dbReference type="RefSeq" id="WP_045318410.1">
    <property type="nucleotide sequence ID" value="NZ_JYJG01000572.1"/>
</dbReference>
<dbReference type="SUPFAM" id="SSF51735">
    <property type="entry name" value="NAD(P)-binding Rossmann-fold domains"/>
    <property type="match status" value="1"/>
</dbReference>
<keyword evidence="2" id="KW-0560">Oxidoreductase</keyword>
<keyword evidence="4" id="KW-1185">Reference proteome</keyword>
<dbReference type="PRINTS" id="PR00081">
    <property type="entry name" value="GDHRDH"/>
</dbReference>
<dbReference type="PATRIC" id="fig|68170.10.peg.3146"/>
<proteinExistence type="inferred from homology"/>
<dbReference type="Gene3D" id="3.40.50.720">
    <property type="entry name" value="NAD(P)-binding Rossmann-like Domain"/>
    <property type="match status" value="1"/>
</dbReference>
<evidence type="ECO:0000256" key="2">
    <source>
        <dbReference type="ARBA" id="ARBA00023002"/>
    </source>
</evidence>
<comment type="similarity">
    <text evidence="1">Belongs to the short-chain dehydrogenases/reductases (SDR) family.</text>
</comment>
<dbReference type="OrthoDB" id="4133661at2"/>
<dbReference type="InterPro" id="IPR002347">
    <property type="entry name" value="SDR_fam"/>
</dbReference>
<dbReference type="Pfam" id="PF00106">
    <property type="entry name" value="adh_short"/>
    <property type="match status" value="1"/>
</dbReference>
<reference evidence="3 4" key="1">
    <citation type="submission" date="2015-02" db="EMBL/GenBank/DDBJ databases">
        <authorList>
            <person name="Ju K.-S."/>
            <person name="Doroghazi J.R."/>
            <person name="Metcalf W."/>
        </authorList>
    </citation>
    <scope>NUCLEOTIDE SEQUENCE [LARGE SCALE GENOMIC DNA]</scope>
    <source>
        <strain evidence="3 4">NRRL B-16140</strain>
    </source>
</reference>
<protein>
    <recommendedName>
        <fullName evidence="5">Short-chain dehydrogenase</fullName>
    </recommendedName>
</protein>
<dbReference type="AlphaFoldDB" id="A0A0F0GF42"/>
<dbReference type="Proteomes" id="UP000033393">
    <property type="component" value="Unassembled WGS sequence"/>
</dbReference>
<evidence type="ECO:0000313" key="3">
    <source>
        <dbReference type="EMBL" id="KJK33188.1"/>
    </source>
</evidence>
<evidence type="ECO:0008006" key="5">
    <source>
        <dbReference type="Google" id="ProtNLM"/>
    </source>
</evidence>
<sequence length="219" mass="22578">MIALVTGGAHGIGAALVRRLVGRGDDVVVADIDPDGEGGSLFVRTDVRSYEDNERLVAAAVERFGHLDVAVFNAGAAGPRSFSVSGYRDAMRVNLDAVVYGLAACSGVLSGSALVMASIAGLTGSPDVYYGTAKHAQIGLVRSISQTAPGYRINALCPGLVDTRALAAYRSELVAAGLALASPDEVAAAAETVLGDRRTGQVWSVQAGRPVELVPRIRD</sequence>
<evidence type="ECO:0000256" key="1">
    <source>
        <dbReference type="ARBA" id="ARBA00006484"/>
    </source>
</evidence>
<dbReference type="InterPro" id="IPR036291">
    <property type="entry name" value="NAD(P)-bd_dom_sf"/>
</dbReference>
<dbReference type="GO" id="GO:0016491">
    <property type="term" value="F:oxidoreductase activity"/>
    <property type="evidence" value="ECO:0007669"/>
    <property type="project" value="UniProtKB-KW"/>
</dbReference>
<organism evidence="3 4">
    <name type="scientific">Lentzea aerocolonigenes</name>
    <name type="common">Lechevalieria aerocolonigenes</name>
    <name type="synonym">Saccharothrix aerocolonigenes</name>
    <dbReference type="NCBI Taxonomy" id="68170"/>
    <lineage>
        <taxon>Bacteria</taxon>
        <taxon>Bacillati</taxon>
        <taxon>Actinomycetota</taxon>
        <taxon>Actinomycetes</taxon>
        <taxon>Pseudonocardiales</taxon>
        <taxon>Pseudonocardiaceae</taxon>
        <taxon>Lentzea</taxon>
    </lineage>
</organism>
<dbReference type="EMBL" id="JYJG01000572">
    <property type="protein sequence ID" value="KJK33188.1"/>
    <property type="molecule type" value="Genomic_DNA"/>
</dbReference>
<dbReference type="CDD" id="cd05233">
    <property type="entry name" value="SDR_c"/>
    <property type="match status" value="1"/>
</dbReference>
<name>A0A0F0GF42_LENAE</name>
<accession>A0A0F0GF42</accession>